<dbReference type="InterPro" id="IPR007712">
    <property type="entry name" value="RelE/ParE_toxin"/>
</dbReference>
<evidence type="ECO:0000256" key="2">
    <source>
        <dbReference type="ARBA" id="ARBA00022649"/>
    </source>
</evidence>
<keyword evidence="2" id="KW-1277">Toxin-antitoxin system</keyword>
<sequence length="95" mass="11286">MKIYPAAQQDLNDIVAYLNTLSPDAAIKYYDRIVEKIGSLAEMPERRPLLKDPQLRLRGYRTLIVDNYMVFYVVKGDTVQIRRILYGKRQYEWML</sequence>
<evidence type="ECO:0008006" key="5">
    <source>
        <dbReference type="Google" id="ProtNLM"/>
    </source>
</evidence>
<dbReference type="Pfam" id="PF05016">
    <property type="entry name" value="ParE_toxin"/>
    <property type="match status" value="1"/>
</dbReference>
<accession>A0A4Y7RXP1</accession>
<comment type="caution">
    <text evidence="3">The sequence shown here is derived from an EMBL/GenBank/DDBJ whole genome shotgun (WGS) entry which is preliminary data.</text>
</comment>
<evidence type="ECO:0000313" key="3">
    <source>
        <dbReference type="EMBL" id="TEB13775.1"/>
    </source>
</evidence>
<name>A0A4Y7RXP1_9FIRM</name>
<dbReference type="NCBIfam" id="TIGR02385">
    <property type="entry name" value="RelE_StbE"/>
    <property type="match status" value="1"/>
</dbReference>
<reference evidence="3 4" key="1">
    <citation type="journal article" date="2018" name="Environ. Microbiol.">
        <title>Novel energy conservation strategies and behaviour of Pelotomaculum schinkii driving syntrophic propionate catabolism.</title>
        <authorList>
            <person name="Hidalgo-Ahumada C.A.P."/>
            <person name="Nobu M.K."/>
            <person name="Narihiro T."/>
            <person name="Tamaki H."/>
            <person name="Liu W.T."/>
            <person name="Kamagata Y."/>
            <person name="Stams A.J.M."/>
            <person name="Imachi H."/>
            <person name="Sousa D.Z."/>
        </authorList>
    </citation>
    <scope>NUCLEOTIDE SEQUENCE [LARGE SCALE GENOMIC DNA]</scope>
    <source>
        <strain evidence="3 4">MGP</strain>
    </source>
</reference>
<dbReference type="PANTHER" id="PTHR33755">
    <property type="entry name" value="TOXIN PARE1-RELATED"/>
    <property type="match status" value="1"/>
</dbReference>
<organism evidence="3 4">
    <name type="scientific">Pelotomaculum propionicicum</name>
    <dbReference type="NCBI Taxonomy" id="258475"/>
    <lineage>
        <taxon>Bacteria</taxon>
        <taxon>Bacillati</taxon>
        <taxon>Bacillota</taxon>
        <taxon>Clostridia</taxon>
        <taxon>Eubacteriales</taxon>
        <taxon>Desulfotomaculaceae</taxon>
        <taxon>Pelotomaculum</taxon>
    </lineage>
</organism>
<evidence type="ECO:0000256" key="1">
    <source>
        <dbReference type="ARBA" id="ARBA00006226"/>
    </source>
</evidence>
<dbReference type="EMBL" id="QFFZ01000001">
    <property type="protein sequence ID" value="TEB13775.1"/>
    <property type="molecule type" value="Genomic_DNA"/>
</dbReference>
<dbReference type="Gene3D" id="3.30.2310.20">
    <property type="entry name" value="RelE-like"/>
    <property type="match status" value="1"/>
</dbReference>
<evidence type="ECO:0000313" key="4">
    <source>
        <dbReference type="Proteomes" id="UP000297597"/>
    </source>
</evidence>
<comment type="similarity">
    <text evidence="1">Belongs to the RelE toxin family.</text>
</comment>
<dbReference type="InterPro" id="IPR035093">
    <property type="entry name" value="RelE/ParE_toxin_dom_sf"/>
</dbReference>
<dbReference type="Proteomes" id="UP000297597">
    <property type="component" value="Unassembled WGS sequence"/>
</dbReference>
<dbReference type="SUPFAM" id="SSF143011">
    <property type="entry name" value="RelE-like"/>
    <property type="match status" value="1"/>
</dbReference>
<proteinExistence type="inferred from homology"/>
<protein>
    <recommendedName>
        <fullName evidence="5">Toxin RelE2</fullName>
    </recommendedName>
</protein>
<keyword evidence="4" id="KW-1185">Reference proteome</keyword>
<dbReference type="InterPro" id="IPR051803">
    <property type="entry name" value="TA_system_RelE-like_toxin"/>
</dbReference>
<dbReference type="RefSeq" id="WP_243119667.1">
    <property type="nucleotide sequence ID" value="NZ_QFFZ01000001.1"/>
</dbReference>
<gene>
    <name evidence="3" type="ORF">Pmgp_00183</name>
</gene>
<dbReference type="AlphaFoldDB" id="A0A4Y7RXP1"/>